<dbReference type="RefSeq" id="XP_009549706.1">
    <property type="nucleotide sequence ID" value="XM_009551411.1"/>
</dbReference>
<dbReference type="InParanoid" id="W4JVS5"/>
<evidence type="ECO:0000313" key="3">
    <source>
        <dbReference type="Proteomes" id="UP000030671"/>
    </source>
</evidence>
<dbReference type="KEGG" id="hir:HETIRDRAFT_478806"/>
<name>W4JVS5_HETIT</name>
<organism evidence="2 3">
    <name type="scientific">Heterobasidion irregulare (strain TC 32-1)</name>
    <dbReference type="NCBI Taxonomy" id="747525"/>
    <lineage>
        <taxon>Eukaryota</taxon>
        <taxon>Fungi</taxon>
        <taxon>Dikarya</taxon>
        <taxon>Basidiomycota</taxon>
        <taxon>Agaricomycotina</taxon>
        <taxon>Agaricomycetes</taxon>
        <taxon>Russulales</taxon>
        <taxon>Bondarzewiaceae</taxon>
        <taxon>Heterobasidion</taxon>
        <taxon>Heterobasidion annosum species complex</taxon>
    </lineage>
</organism>
<feature type="compositionally biased region" description="Low complexity" evidence="1">
    <location>
        <begin position="110"/>
        <end position="120"/>
    </location>
</feature>
<feature type="region of interest" description="Disordered" evidence="1">
    <location>
        <begin position="1"/>
        <end position="123"/>
    </location>
</feature>
<proteinExistence type="predicted"/>
<evidence type="ECO:0000256" key="1">
    <source>
        <dbReference type="SAM" id="MobiDB-lite"/>
    </source>
</evidence>
<protein>
    <submittedName>
        <fullName evidence="2">Uncharacterized protein</fullName>
    </submittedName>
</protein>
<dbReference type="HOGENOM" id="CLU_1161273_0_0_1"/>
<feature type="compositionally biased region" description="Pro residues" evidence="1">
    <location>
        <begin position="36"/>
        <end position="75"/>
    </location>
</feature>
<feature type="compositionally biased region" description="Low complexity" evidence="1">
    <location>
        <begin position="22"/>
        <end position="35"/>
    </location>
</feature>
<feature type="compositionally biased region" description="Basic residues" evidence="1">
    <location>
        <begin position="99"/>
        <end position="109"/>
    </location>
</feature>
<reference evidence="2 3" key="1">
    <citation type="journal article" date="2012" name="New Phytol.">
        <title>Insight into trade-off between wood decay and parasitism from the genome of a fungal forest pathogen.</title>
        <authorList>
            <person name="Olson A."/>
            <person name="Aerts A."/>
            <person name="Asiegbu F."/>
            <person name="Belbahri L."/>
            <person name="Bouzid O."/>
            <person name="Broberg A."/>
            <person name="Canback B."/>
            <person name="Coutinho P.M."/>
            <person name="Cullen D."/>
            <person name="Dalman K."/>
            <person name="Deflorio G."/>
            <person name="van Diepen L.T."/>
            <person name="Dunand C."/>
            <person name="Duplessis S."/>
            <person name="Durling M."/>
            <person name="Gonthier P."/>
            <person name="Grimwood J."/>
            <person name="Fossdal C.G."/>
            <person name="Hansson D."/>
            <person name="Henrissat B."/>
            <person name="Hietala A."/>
            <person name="Himmelstrand K."/>
            <person name="Hoffmeister D."/>
            <person name="Hogberg N."/>
            <person name="James T.Y."/>
            <person name="Karlsson M."/>
            <person name="Kohler A."/>
            <person name="Kues U."/>
            <person name="Lee Y.H."/>
            <person name="Lin Y.C."/>
            <person name="Lind M."/>
            <person name="Lindquist E."/>
            <person name="Lombard V."/>
            <person name="Lucas S."/>
            <person name="Lunden K."/>
            <person name="Morin E."/>
            <person name="Murat C."/>
            <person name="Park J."/>
            <person name="Raffaello T."/>
            <person name="Rouze P."/>
            <person name="Salamov A."/>
            <person name="Schmutz J."/>
            <person name="Solheim H."/>
            <person name="Stahlberg J."/>
            <person name="Velez H."/>
            <person name="de Vries R.P."/>
            <person name="Wiebenga A."/>
            <person name="Woodward S."/>
            <person name="Yakovlev I."/>
            <person name="Garbelotto M."/>
            <person name="Martin F."/>
            <person name="Grigoriev I.V."/>
            <person name="Stenlid J."/>
        </authorList>
    </citation>
    <scope>NUCLEOTIDE SEQUENCE [LARGE SCALE GENOMIC DNA]</scope>
    <source>
        <strain evidence="2 3">TC 32-1</strain>
    </source>
</reference>
<accession>W4JVS5</accession>
<feature type="compositionally biased region" description="Low complexity" evidence="1">
    <location>
        <begin position="1"/>
        <end position="14"/>
    </location>
</feature>
<dbReference type="EMBL" id="KI925462">
    <property type="protein sequence ID" value="ETW77668.1"/>
    <property type="molecule type" value="Genomic_DNA"/>
</dbReference>
<sequence length="239" mass="25373">MLPSLSPLPTTTPGSQPPPPTTSTRLRPLDSTASMLPPPPPGSTTPRPCPVPTTVPGSTTPPPRPIPTTPPPPPCRLHCRSLALTTARRPRSREQPRPPHPRLLTRRRLLTSSSTSPAPRQQRCLLETTALTTTPKPPRCGLHARSQRPQVCSRLLEPGSSSRCGLHAVSTRQVPTTSPPRPCLPVHTAEIVNGGASTALPPRQHGVAAFPSPPSPRFQRWLPEDAALPGVSSCTTAAS</sequence>
<keyword evidence="3" id="KW-1185">Reference proteome</keyword>
<dbReference type="AlphaFoldDB" id="W4JVS5"/>
<dbReference type="Proteomes" id="UP000030671">
    <property type="component" value="Unassembled WGS sequence"/>
</dbReference>
<gene>
    <name evidence="2" type="ORF">HETIRDRAFT_478806</name>
</gene>
<evidence type="ECO:0000313" key="2">
    <source>
        <dbReference type="EMBL" id="ETW77668.1"/>
    </source>
</evidence>
<dbReference type="GeneID" id="20677840"/>